<accession>A0A0R0C860</accession>
<comment type="caution">
    <text evidence="3">The sequence shown here is derived from an EMBL/GenBank/DDBJ whole genome shotgun (WGS) entry which is preliminary data.</text>
</comment>
<dbReference type="RefSeq" id="WP_057629565.1">
    <property type="nucleotide sequence ID" value="NZ_LDJJ01000051.1"/>
</dbReference>
<organism evidence="3 4">
    <name type="scientific">Stenotrophomonas terrae</name>
    <dbReference type="NCBI Taxonomy" id="405446"/>
    <lineage>
        <taxon>Bacteria</taxon>
        <taxon>Pseudomonadati</taxon>
        <taxon>Pseudomonadota</taxon>
        <taxon>Gammaproteobacteria</taxon>
        <taxon>Lysobacterales</taxon>
        <taxon>Lysobacteraceae</taxon>
        <taxon>Stenotrophomonas</taxon>
    </lineage>
</organism>
<dbReference type="AlphaFoldDB" id="A0A0R0C860"/>
<feature type="region of interest" description="Disordered" evidence="1">
    <location>
        <begin position="183"/>
        <end position="210"/>
    </location>
</feature>
<dbReference type="Proteomes" id="UP000051863">
    <property type="component" value="Unassembled WGS sequence"/>
</dbReference>
<keyword evidence="4" id="KW-1185">Reference proteome</keyword>
<keyword evidence="2" id="KW-1133">Transmembrane helix</keyword>
<keyword evidence="2" id="KW-0472">Membrane</keyword>
<keyword evidence="2" id="KW-0812">Transmembrane</keyword>
<reference evidence="3 4" key="1">
    <citation type="submission" date="2015-05" db="EMBL/GenBank/DDBJ databases">
        <title>Genome sequencing and analysis of members of genus Stenotrophomonas.</title>
        <authorList>
            <person name="Patil P.P."/>
            <person name="Midha S."/>
            <person name="Patil P.B."/>
        </authorList>
    </citation>
    <scope>NUCLEOTIDE SEQUENCE [LARGE SCALE GENOMIC DNA]</scope>
    <source>
        <strain evidence="3 4">DSM 18941</strain>
    </source>
</reference>
<evidence type="ECO:0000256" key="2">
    <source>
        <dbReference type="SAM" id="Phobius"/>
    </source>
</evidence>
<feature type="transmembrane region" description="Helical" evidence="2">
    <location>
        <begin position="217"/>
        <end position="238"/>
    </location>
</feature>
<feature type="region of interest" description="Disordered" evidence="1">
    <location>
        <begin position="247"/>
        <end position="280"/>
    </location>
</feature>
<sequence length="336" mass="35254">MMAAPAPLSPAAANALSAFLRGVERRALVVAELQAGDAVVGERAVAVAMRAFAAPAAQLLMVEWPARFWGLLCSTPLLLKPASPGHWEPALAHLGSLAAGERLALLLRIGAGLDEAPAAAVLGVDAAAYRQALGGACPLDADGRPDAASWRALAEHVQTRIRDLSPPRLQQLEQLRESVITGALPSASPAAAPSQRVEEERRRKPAPRRKPAQAWTLRTWLLLCLPLLLLAVVALWWWRSHTAVAADPNAGNGLSDNGPVQVETLPDDSTPAGPGEDPHAASDAVMLADAELDIARDADLYAWYAAGGPIPVDESQPQPSRPEPAGAALETSDADE</sequence>
<name>A0A0R0C860_9GAMM</name>
<evidence type="ECO:0000256" key="1">
    <source>
        <dbReference type="SAM" id="MobiDB-lite"/>
    </source>
</evidence>
<protein>
    <recommendedName>
        <fullName evidence="5">Transmembrane protein</fullName>
    </recommendedName>
</protein>
<dbReference type="EMBL" id="LDJJ01000051">
    <property type="protein sequence ID" value="KRG65849.1"/>
    <property type="molecule type" value="Genomic_DNA"/>
</dbReference>
<dbReference type="OrthoDB" id="5966099at2"/>
<evidence type="ECO:0000313" key="3">
    <source>
        <dbReference type="EMBL" id="KRG65849.1"/>
    </source>
</evidence>
<gene>
    <name evidence="3" type="ORF">ABB27_14920</name>
</gene>
<evidence type="ECO:0000313" key="4">
    <source>
        <dbReference type="Proteomes" id="UP000051863"/>
    </source>
</evidence>
<feature type="region of interest" description="Disordered" evidence="1">
    <location>
        <begin position="309"/>
        <end position="336"/>
    </location>
</feature>
<feature type="compositionally biased region" description="Low complexity" evidence="1">
    <location>
        <begin position="185"/>
        <end position="194"/>
    </location>
</feature>
<dbReference type="PATRIC" id="fig|405446.3.peg.2733"/>
<evidence type="ECO:0008006" key="5">
    <source>
        <dbReference type="Google" id="ProtNLM"/>
    </source>
</evidence>
<proteinExistence type="predicted"/>